<keyword evidence="3" id="KW-0808">Transferase</keyword>
<dbReference type="SUPFAM" id="SSF81301">
    <property type="entry name" value="Nucleotidyltransferase"/>
    <property type="match status" value="1"/>
</dbReference>
<accession>D0E7M2</accession>
<feature type="domain" description="Polymerase nucleotidyl transferase" evidence="1">
    <location>
        <begin position="10"/>
        <end position="82"/>
    </location>
</feature>
<dbReference type="SMR" id="D0E7M2"/>
<dbReference type="Pfam" id="PF18280">
    <property type="entry name" value="Ant-IIb_sub-bd"/>
    <property type="match status" value="1"/>
</dbReference>
<organism evidence="3">
    <name type="scientific">Pseudomonas aeruginosa</name>
    <dbReference type="NCBI Taxonomy" id="287"/>
    <lineage>
        <taxon>Bacteria</taxon>
        <taxon>Pseudomonadati</taxon>
        <taxon>Pseudomonadota</taxon>
        <taxon>Gammaproteobacteria</taxon>
        <taxon>Pseudomonadales</taxon>
        <taxon>Pseudomonadaceae</taxon>
        <taxon>Pseudomonas</taxon>
    </lineage>
</organism>
<dbReference type="Gene3D" id="3.30.460.10">
    <property type="entry name" value="Beta Polymerase, domain 2"/>
    <property type="match status" value="1"/>
</dbReference>
<name>D0E7M2_PSEAI</name>
<evidence type="ECO:0000259" key="2">
    <source>
        <dbReference type="Pfam" id="PF18280"/>
    </source>
</evidence>
<dbReference type="PDBsum" id="4EBJ"/>
<evidence type="ECO:0000259" key="1">
    <source>
        <dbReference type="Pfam" id="PF01909"/>
    </source>
</evidence>
<dbReference type="NCBIfam" id="NF028535">
    <property type="entry name" value="ANT_4p_II"/>
    <property type="match status" value="1"/>
</dbReference>
<evidence type="ECO:0007829" key="5">
    <source>
        <dbReference type="PDB" id="4EBK"/>
    </source>
</evidence>
<reference evidence="5" key="3">
    <citation type="submission" date="2012-03" db="PDB data bank">
        <title>Crystal structure of aminoglycoside 4'-O-adenylyltransferase ANT(4')-IIb, tobramycin-bound.</title>
        <authorList>
            <consortium name="Center for Structural Genomics of Infectious Diseases (CSGID)"/>
            <person name="Stogios P.J."/>
            <person name="Dong A."/>
            <person name="Minasov G."/>
            <person name="Evdokimova E."/>
            <person name="Egorova O."/>
            <person name="Yim V."/>
            <person name="Kudritska M."/>
            <person name="Courvalin P."/>
            <person name="Savchenko A."/>
            <person name="Anderson W.F."/>
        </authorList>
    </citation>
    <scope>X-RAY CRYSTALLOGRAPHY (2.15 ANGSTROMS) OF 2-251</scope>
</reference>
<dbReference type="InterPro" id="IPR043519">
    <property type="entry name" value="NT_sf"/>
</dbReference>
<dbReference type="CDD" id="cd05403">
    <property type="entry name" value="NT_KNTase_like"/>
    <property type="match status" value="1"/>
</dbReference>
<dbReference type="RefSeq" id="WP_039843394.1">
    <property type="nucleotide sequence ID" value="NZ_BSAO01000133.1"/>
</dbReference>
<evidence type="ECO:0000313" key="3">
    <source>
        <dbReference type="EMBL" id="ACX47985.1"/>
    </source>
</evidence>
<evidence type="ECO:0007829" key="4">
    <source>
        <dbReference type="PDB" id="4EBJ"/>
    </source>
</evidence>
<dbReference type="PDB" id="4EBK">
    <property type="method" value="X-ray"/>
    <property type="resolution" value="2.15 A"/>
    <property type="chains" value="A/B=2-251"/>
</dbReference>
<protein>
    <submittedName>
        <fullName evidence="3">Aminoglycoside nucleotidyltransferase</fullName>
    </submittedName>
</protein>
<dbReference type="EvolutionaryTrace" id="D0E7M2"/>
<keyword evidence="4 5" id="KW-0002">3D-structure</keyword>
<proteinExistence type="evidence at protein level"/>
<dbReference type="Pfam" id="PF01909">
    <property type="entry name" value="NTP_transf_2"/>
    <property type="match status" value="1"/>
</dbReference>
<gene>
    <name evidence="3" type="primary">ant(4')-IIb</name>
</gene>
<dbReference type="InterPro" id="IPR040517">
    <property type="entry name" value="Ant(4')-IIb_substrate-bd"/>
</dbReference>
<dbReference type="PDB" id="4EBJ">
    <property type="method" value="X-ray"/>
    <property type="resolution" value="1.60 A"/>
    <property type="chains" value="A/B=2-251"/>
</dbReference>
<reference evidence="3" key="1">
    <citation type="journal article" date="2010" name="Microbiology">
        <title>Acquisition of multidrug resistance transposon Tn6061 and IS6100-mediated large chromosomal inversions in Pseudomonas aeruginosa clinical isolates.</title>
        <authorList>
            <person name="Coyne S."/>
            <person name="Courvalin P."/>
            <person name="Galimand M."/>
        </authorList>
    </citation>
    <scope>NUCLEOTIDE SEQUENCE</scope>
    <source>
        <strain evidence="3">BM4530</strain>
    </source>
</reference>
<dbReference type="GO" id="GO:0016779">
    <property type="term" value="F:nucleotidyltransferase activity"/>
    <property type="evidence" value="ECO:0007669"/>
    <property type="project" value="InterPro"/>
</dbReference>
<dbReference type="AlphaFoldDB" id="D0E7M2"/>
<dbReference type="Gene3D" id="1.20.120.330">
    <property type="entry name" value="Nucleotidyltransferases domain 2"/>
    <property type="match status" value="1"/>
</dbReference>
<dbReference type="InterPro" id="IPR002934">
    <property type="entry name" value="Polymerase_NTP_transf_dom"/>
</dbReference>
<dbReference type="EMBL" id="GQ388247">
    <property type="protein sequence ID" value="ACX47985.1"/>
    <property type="molecule type" value="Genomic_DNA"/>
</dbReference>
<sequence length="251" mass="28035">MQHTIARWVDRLREEYADAVAILLKGSYARGDAATWSDIDFDVLVSTQDVEDYRTWIEPVGDRLVHISAAVEWVTGWERDTVDPSSWSYGLPTQETTRLMWAINDETRRRLDRPYKTHPAAEPEVEDTVEALGKIRNAIARGDDLGVYQSAQTVAKLVPTLLIPINPPVTVSHARQAIEAILAFPRVPVGFAADWLTCLGLVEERSARSTAAAAERMVRGVLEMLPTDPDLLGEDIARLMNAGLLEKYVQQ</sequence>
<feature type="domain" description="Nucleotidyltransferase substrate binding" evidence="2">
    <location>
        <begin position="124"/>
        <end position="225"/>
    </location>
</feature>
<reference evidence="4" key="2">
    <citation type="submission" date="2012-03" db="PDB data bank">
        <title>Crystal structure of aminoglycoside 4'-O-adenylyltransferase ANT(4')-IIb, apo.</title>
        <authorList>
            <consortium name="Center for Structural Genomics of Infectious Diseases (CSGID)"/>
            <person name="Stogios P.J."/>
            <person name="Wawrzak Z."/>
            <person name="Minasov G."/>
            <person name="Evdokimova E."/>
            <person name="Egorova O."/>
            <person name="Yim V."/>
            <person name="Kudritska M."/>
            <person name="Courvalin P."/>
            <person name="Savchenko A."/>
            <person name="Anderson W.F."/>
        </authorList>
    </citation>
    <scope>X-RAY CRYSTALLOGRAPHY (1.60 ANGSTROMS) OF 2-251</scope>
</reference>
<dbReference type="PDBsum" id="4EBK"/>